<reference evidence="2" key="1">
    <citation type="submission" date="2021-06" db="EMBL/GenBank/DDBJ databases">
        <authorList>
            <person name="Hodson N. C."/>
            <person name="Mongue J. A."/>
            <person name="Jaron S. K."/>
        </authorList>
    </citation>
    <scope>NUCLEOTIDE SEQUENCE</scope>
</reference>
<feature type="transmembrane region" description="Helical" evidence="1">
    <location>
        <begin position="88"/>
        <end position="109"/>
    </location>
</feature>
<organism evidence="2 3">
    <name type="scientific">Allacma fusca</name>
    <dbReference type="NCBI Taxonomy" id="39272"/>
    <lineage>
        <taxon>Eukaryota</taxon>
        <taxon>Metazoa</taxon>
        <taxon>Ecdysozoa</taxon>
        <taxon>Arthropoda</taxon>
        <taxon>Hexapoda</taxon>
        <taxon>Collembola</taxon>
        <taxon>Symphypleona</taxon>
        <taxon>Sminthuridae</taxon>
        <taxon>Allacma</taxon>
    </lineage>
</organism>
<evidence type="ECO:0000256" key="1">
    <source>
        <dbReference type="SAM" id="Phobius"/>
    </source>
</evidence>
<comment type="caution">
    <text evidence="2">The sequence shown here is derived from an EMBL/GenBank/DDBJ whole genome shotgun (WGS) entry which is preliminary data.</text>
</comment>
<feature type="non-terminal residue" evidence="2">
    <location>
        <position position="1"/>
    </location>
</feature>
<dbReference type="EMBL" id="CAJVCH010360310">
    <property type="protein sequence ID" value="CAG7816086.1"/>
    <property type="molecule type" value="Genomic_DNA"/>
</dbReference>
<name>A0A8J2P5L1_9HEXA</name>
<keyword evidence="3" id="KW-1185">Reference proteome</keyword>
<dbReference type="Proteomes" id="UP000708208">
    <property type="component" value="Unassembled WGS sequence"/>
</dbReference>
<evidence type="ECO:0000313" key="2">
    <source>
        <dbReference type="EMBL" id="CAG7816086.1"/>
    </source>
</evidence>
<evidence type="ECO:0000313" key="3">
    <source>
        <dbReference type="Proteomes" id="UP000708208"/>
    </source>
</evidence>
<keyword evidence="1" id="KW-0472">Membrane</keyword>
<feature type="transmembrane region" description="Helical" evidence="1">
    <location>
        <begin position="36"/>
        <end position="59"/>
    </location>
</feature>
<keyword evidence="1" id="KW-1133">Transmembrane helix</keyword>
<accession>A0A8J2P5L1</accession>
<proteinExistence type="predicted"/>
<protein>
    <submittedName>
        <fullName evidence="2">Uncharacterized protein</fullName>
    </submittedName>
</protein>
<sequence>WVHPEFYLYAIPSCYDGFPDDGQKSLKLRELSLHELFAIFICPLIFAVPVLHVLIFLVIPTGPSFIYNYVPEHLRNPLAMSGSAVMELYFVTFWMSTSFFTIATHVLTFHMTLGQLNSGIRATSNCIQTRKGREQLQEILRKEWTTCRKIQLNLRIFNASNSNIQSIVMTWYFYESILLGYSGVRLISEDIVLGLIFVAIGIIAAVFYIYTYEPAFGIPDKMEEFKSQLLELASICEKDKELAVACKRVKSVQSSGIKAGNAMVLHRCS</sequence>
<keyword evidence="1" id="KW-0812">Transmembrane</keyword>
<feature type="non-terminal residue" evidence="2">
    <location>
        <position position="269"/>
    </location>
</feature>
<dbReference type="AlphaFoldDB" id="A0A8J2P5L1"/>
<feature type="transmembrane region" description="Helical" evidence="1">
    <location>
        <begin position="191"/>
        <end position="210"/>
    </location>
</feature>
<gene>
    <name evidence="2" type="ORF">AFUS01_LOCUS26721</name>
</gene>